<feature type="domain" description="F-box" evidence="1">
    <location>
        <begin position="19"/>
        <end position="78"/>
    </location>
</feature>
<evidence type="ECO:0000313" key="2">
    <source>
        <dbReference type="EMBL" id="KAG7576767.1"/>
    </source>
</evidence>
<dbReference type="Pfam" id="PF08387">
    <property type="entry name" value="FBD"/>
    <property type="match status" value="1"/>
</dbReference>
<dbReference type="Pfam" id="PF24758">
    <property type="entry name" value="LRR_At5g56370"/>
    <property type="match status" value="1"/>
</dbReference>
<gene>
    <name evidence="2" type="ORF">ISN45_Aa03g011120</name>
</gene>
<evidence type="ECO:0000259" key="1">
    <source>
        <dbReference type="PROSITE" id="PS50181"/>
    </source>
</evidence>
<dbReference type="InterPro" id="IPR050232">
    <property type="entry name" value="FBL13/AtMIF1-like"/>
</dbReference>
<proteinExistence type="predicted"/>
<dbReference type="InterPro" id="IPR001810">
    <property type="entry name" value="F-box_dom"/>
</dbReference>
<dbReference type="InterPro" id="IPR055411">
    <property type="entry name" value="LRR_FXL15/At3g58940/PEG3-like"/>
</dbReference>
<dbReference type="PANTHER" id="PTHR31900">
    <property type="entry name" value="F-BOX/RNI SUPERFAMILY PROTEIN-RELATED"/>
    <property type="match status" value="1"/>
</dbReference>
<dbReference type="Proteomes" id="UP000694240">
    <property type="component" value="Chromosome 8"/>
</dbReference>
<dbReference type="SMART" id="SM00579">
    <property type="entry name" value="FBD"/>
    <property type="match status" value="1"/>
</dbReference>
<dbReference type="PANTHER" id="PTHR31900:SF34">
    <property type="entry name" value="EMB|CAB62440.1-RELATED"/>
    <property type="match status" value="1"/>
</dbReference>
<reference evidence="2 3" key="1">
    <citation type="submission" date="2020-12" db="EMBL/GenBank/DDBJ databases">
        <title>Concerted genomic and epigenomic changes stabilize Arabidopsis allopolyploids.</title>
        <authorList>
            <person name="Chen Z."/>
        </authorList>
    </citation>
    <scope>NUCLEOTIDE SEQUENCE [LARGE SCALE GENOMIC DNA]</scope>
    <source>
        <strain evidence="2">Allo738</strain>
        <tissue evidence="2">Leaf</tissue>
    </source>
</reference>
<dbReference type="Pfam" id="PF00646">
    <property type="entry name" value="F-box"/>
    <property type="match status" value="1"/>
</dbReference>
<dbReference type="PROSITE" id="PS50181">
    <property type="entry name" value="FBOX"/>
    <property type="match status" value="1"/>
</dbReference>
<dbReference type="EMBL" id="JAEFBK010000008">
    <property type="protein sequence ID" value="KAG7576767.1"/>
    <property type="molecule type" value="Genomic_DNA"/>
</dbReference>
<name>A0A8T2AVF9_9BRAS</name>
<dbReference type="InterPro" id="IPR006566">
    <property type="entry name" value="FBD"/>
</dbReference>
<sequence>MSSEAGICRKKIKRTLFCNDRISALPDDLLLHILCLIPTKDAVTTMVLSKRWRFVWTMLPKLDYRENSEGEKSVWDFLDKSLQLHKAPSLERLRIHLGQQCPVDVDVGKWVLNAVDRCVRKLILEIRFIPTADPTSLPKSLYTCKALVKLTLRGEILIDVPSSACLPSLESLVLANVMYKDQDSHVKLLSSCPVLRYLLVCRDKSDNVTRFIVKLPSLRKLTYMDLASLICNAHHSGRSLVIDSPGLNYVDIFDLGGHRCSIQNIPRLDVATVMPRLDVASVTAAKFGLHVTNKFLRSLSSVRCLDLALKEVACCSAINFPRLIEFKLRTYYSDNWLKPLMLLLHNAPKLKALMITSDSHDHPLSWNQPSSVPGCLLSHLETFEWKNFGESREEKQFLAYILANSKCLKTVRISLRPSKNDEEKKKITEDVESMYRVSASSQLLFSTEI</sequence>
<dbReference type="InterPro" id="IPR053781">
    <property type="entry name" value="F-box_AtFBL13-like"/>
</dbReference>
<evidence type="ECO:0000313" key="3">
    <source>
        <dbReference type="Proteomes" id="UP000694240"/>
    </source>
</evidence>
<organism evidence="2 3">
    <name type="scientific">Arabidopsis thaliana x Arabidopsis arenosa</name>
    <dbReference type="NCBI Taxonomy" id="1240361"/>
    <lineage>
        <taxon>Eukaryota</taxon>
        <taxon>Viridiplantae</taxon>
        <taxon>Streptophyta</taxon>
        <taxon>Embryophyta</taxon>
        <taxon>Tracheophyta</taxon>
        <taxon>Spermatophyta</taxon>
        <taxon>Magnoliopsida</taxon>
        <taxon>eudicotyledons</taxon>
        <taxon>Gunneridae</taxon>
        <taxon>Pentapetalae</taxon>
        <taxon>rosids</taxon>
        <taxon>malvids</taxon>
        <taxon>Brassicales</taxon>
        <taxon>Brassicaceae</taxon>
        <taxon>Camelineae</taxon>
        <taxon>Arabidopsis</taxon>
    </lineage>
</organism>
<dbReference type="CDD" id="cd22160">
    <property type="entry name" value="F-box_AtFBL13-like"/>
    <property type="match status" value="1"/>
</dbReference>
<keyword evidence="3" id="KW-1185">Reference proteome</keyword>
<comment type="caution">
    <text evidence="2">The sequence shown here is derived from an EMBL/GenBank/DDBJ whole genome shotgun (WGS) entry which is preliminary data.</text>
</comment>
<accession>A0A8T2AVF9</accession>
<protein>
    <submittedName>
        <fullName evidence="2">F-box domain</fullName>
    </submittedName>
</protein>
<dbReference type="SMART" id="SM00256">
    <property type="entry name" value="FBOX"/>
    <property type="match status" value="1"/>
</dbReference>
<dbReference type="AlphaFoldDB" id="A0A8T2AVF9"/>